<sequence>MPIDGYGVLKGTVVDRRIETTDTPHYQIHLKAGESDFRCAVNIRSQTSPPDLLYLAVDDFKHPVTDAVAGLADGFTPLDSKPGGAALDFVRANLFDRTAMRPAPTSVPGPDNDLGEFLDHHVQRALNDQDARVFAFGQRWGPEDKRDKIFGFAPGNGVHDIHMNQGNTGRFTADDGVWQDGGLLIRLSSGRWIALFLAFGSQSWHTDDATGHTIPDTGGPGHEPGPGSPDSVVRIVGALVNPVGPAPEHETVTLLNASPERVVLDGWAIADRLKNRLPLSGTVEPGAALAVPLAPPVQLGNGGGAITLLNADGLKVDGVSYTREQASREGWTLVF</sequence>
<accession>A0A5D0NJ17</accession>
<comment type="caution">
    <text evidence="2">The sequence shown here is derived from an EMBL/GenBank/DDBJ whole genome shotgun (WGS) entry which is preliminary data.</text>
</comment>
<keyword evidence="3" id="KW-1185">Reference proteome</keyword>
<evidence type="ECO:0000313" key="2">
    <source>
        <dbReference type="EMBL" id="TYB44191.1"/>
    </source>
</evidence>
<gene>
    <name evidence="2" type="ORF">FXF69_24895</name>
</gene>
<dbReference type="Pfam" id="PF10042">
    <property type="entry name" value="DUF2278"/>
    <property type="match status" value="1"/>
</dbReference>
<dbReference type="STRING" id="1220554.GCA_001552135_07034"/>
<reference evidence="2 3" key="1">
    <citation type="submission" date="2019-08" db="EMBL/GenBank/DDBJ databases">
        <title>Actinomadura sp. nov. CYP1-5 isolated from mountain soil.</title>
        <authorList>
            <person name="Songsumanus A."/>
            <person name="Kuncharoen N."/>
            <person name="Kudo T."/>
            <person name="Yuki M."/>
            <person name="Igarashi Y."/>
            <person name="Tanasupawat S."/>
        </authorList>
    </citation>
    <scope>NUCLEOTIDE SEQUENCE [LARGE SCALE GENOMIC DNA]</scope>
    <source>
        <strain evidence="2 3">JCM 14158</strain>
    </source>
</reference>
<dbReference type="EMBL" id="VSFG01000005">
    <property type="protein sequence ID" value="TYB44191.1"/>
    <property type="molecule type" value="Genomic_DNA"/>
</dbReference>
<dbReference type="RefSeq" id="WP_067902076.1">
    <property type="nucleotide sequence ID" value="NZ_VSFG01000005.1"/>
</dbReference>
<dbReference type="InterPro" id="IPR019268">
    <property type="entry name" value="DUF2278"/>
</dbReference>
<proteinExistence type="predicted"/>
<protein>
    <submittedName>
        <fullName evidence="2">DUF2278 family protein</fullName>
    </submittedName>
</protein>
<evidence type="ECO:0000256" key="1">
    <source>
        <dbReference type="SAM" id="MobiDB-lite"/>
    </source>
</evidence>
<evidence type="ECO:0000313" key="3">
    <source>
        <dbReference type="Proteomes" id="UP000323380"/>
    </source>
</evidence>
<dbReference type="Proteomes" id="UP000323380">
    <property type="component" value="Unassembled WGS sequence"/>
</dbReference>
<dbReference type="AlphaFoldDB" id="A0A5D0NJ17"/>
<name>A0A5D0NJ17_9ACTN</name>
<feature type="region of interest" description="Disordered" evidence="1">
    <location>
        <begin position="208"/>
        <end position="230"/>
    </location>
</feature>
<organism evidence="2 3">
    <name type="scientific">Actinomadura chibensis</name>
    <dbReference type="NCBI Taxonomy" id="392828"/>
    <lineage>
        <taxon>Bacteria</taxon>
        <taxon>Bacillati</taxon>
        <taxon>Actinomycetota</taxon>
        <taxon>Actinomycetes</taxon>
        <taxon>Streptosporangiales</taxon>
        <taxon>Thermomonosporaceae</taxon>
        <taxon>Actinomadura</taxon>
    </lineage>
</organism>